<evidence type="ECO:0000259" key="1">
    <source>
        <dbReference type="PROSITE" id="PS50995"/>
    </source>
</evidence>
<dbReference type="InterPro" id="IPR000835">
    <property type="entry name" value="HTH_MarR-typ"/>
</dbReference>
<dbReference type="InterPro" id="IPR036390">
    <property type="entry name" value="WH_DNA-bd_sf"/>
</dbReference>
<name>A0A5Q2FKG1_9ACTN</name>
<dbReference type="InterPro" id="IPR039422">
    <property type="entry name" value="MarR/SlyA-like"/>
</dbReference>
<protein>
    <submittedName>
        <fullName evidence="2">MarR family transcriptional regulator</fullName>
    </submittedName>
</protein>
<dbReference type="Gene3D" id="1.10.10.10">
    <property type="entry name" value="Winged helix-like DNA-binding domain superfamily/Winged helix DNA-binding domain"/>
    <property type="match status" value="1"/>
</dbReference>
<gene>
    <name evidence="2" type="ORF">Rai3103_08575</name>
</gene>
<dbReference type="AlphaFoldDB" id="A0A5Q2FKG1"/>
<dbReference type="GO" id="GO:0003700">
    <property type="term" value="F:DNA-binding transcription factor activity"/>
    <property type="evidence" value="ECO:0007669"/>
    <property type="project" value="InterPro"/>
</dbReference>
<dbReference type="SUPFAM" id="SSF46785">
    <property type="entry name" value="Winged helix' DNA-binding domain"/>
    <property type="match status" value="1"/>
</dbReference>
<dbReference type="GO" id="GO:0006950">
    <property type="term" value="P:response to stress"/>
    <property type="evidence" value="ECO:0007669"/>
    <property type="project" value="TreeGrafter"/>
</dbReference>
<reference evidence="2 3" key="1">
    <citation type="submission" date="2019-10" db="EMBL/GenBank/DDBJ databases">
        <title>Genomic analysis of Raineyella sp. CBA3103.</title>
        <authorList>
            <person name="Roh S.W."/>
        </authorList>
    </citation>
    <scope>NUCLEOTIDE SEQUENCE [LARGE SCALE GENOMIC DNA]</scope>
    <source>
        <strain evidence="2 3">CBA3103</strain>
    </source>
</reference>
<dbReference type="PROSITE" id="PS50995">
    <property type="entry name" value="HTH_MARR_2"/>
    <property type="match status" value="1"/>
</dbReference>
<dbReference type="PANTHER" id="PTHR33164">
    <property type="entry name" value="TRANSCRIPTIONAL REGULATOR, MARR FAMILY"/>
    <property type="match status" value="1"/>
</dbReference>
<dbReference type="Pfam" id="PF12802">
    <property type="entry name" value="MarR_2"/>
    <property type="match status" value="1"/>
</dbReference>
<dbReference type="EMBL" id="CP045725">
    <property type="protein sequence ID" value="QGF25145.1"/>
    <property type="molecule type" value="Genomic_DNA"/>
</dbReference>
<dbReference type="KEGG" id="rain:Rai3103_08575"/>
<evidence type="ECO:0000313" key="3">
    <source>
        <dbReference type="Proteomes" id="UP000386847"/>
    </source>
</evidence>
<dbReference type="PRINTS" id="PR00598">
    <property type="entry name" value="HTHMARR"/>
</dbReference>
<feature type="domain" description="HTH marR-type" evidence="1">
    <location>
        <begin position="1"/>
        <end position="133"/>
    </location>
</feature>
<dbReference type="InterPro" id="IPR036388">
    <property type="entry name" value="WH-like_DNA-bd_sf"/>
</dbReference>
<organism evidence="2 3">
    <name type="scientific">Raineyella fluvialis</name>
    <dbReference type="NCBI Taxonomy" id="2662261"/>
    <lineage>
        <taxon>Bacteria</taxon>
        <taxon>Bacillati</taxon>
        <taxon>Actinomycetota</taxon>
        <taxon>Actinomycetes</taxon>
        <taxon>Propionibacteriales</taxon>
        <taxon>Propionibacteriaceae</taxon>
        <taxon>Raineyella</taxon>
    </lineage>
</organism>
<dbReference type="Proteomes" id="UP000386847">
    <property type="component" value="Chromosome"/>
</dbReference>
<sequence>MQALGALRDEEDRFGRASEEYMKLGRTDMRALHFLIVTENLGRVVTAAALAAHLHITSASTTKLLDRLERAGHITRSPHPSDRRALAIRVTPRTRGVATATVGAYQARRFRAAARLTPAEREVVTRFLRDMTDELAGADGSFPEPL</sequence>
<accession>A0A5Q2FKG1</accession>
<proteinExistence type="predicted"/>
<dbReference type="SMART" id="SM00347">
    <property type="entry name" value="HTH_MARR"/>
    <property type="match status" value="1"/>
</dbReference>
<evidence type="ECO:0000313" key="2">
    <source>
        <dbReference type="EMBL" id="QGF25145.1"/>
    </source>
</evidence>
<dbReference type="PANTHER" id="PTHR33164:SF43">
    <property type="entry name" value="HTH-TYPE TRANSCRIPTIONAL REPRESSOR YETL"/>
    <property type="match status" value="1"/>
</dbReference>
<keyword evidence="3" id="KW-1185">Reference proteome</keyword>